<sequence length="496" mass="55282">MLIFSLRLHSRGVLISATTWRPRIIRPPRRHQSSATPRFASTRINGIYEVPVGSNGRVSLSVYHPKLVQSPANVIIRLPQGPIFQKSGDNGDNSFTETNEPEDLSISRDVDTASAWALADITAATVVTINYRLGALPSSEDKNSSPSTQDGGDLQSQEISYRYPTPVHDTLIGFDWVLQNLQPTRLGVVGTHIGGSLALMLALTEPSSVHAVAALDPICDWTSLDEYCTSSGLAQSARRKRHQAPRDLVPLLEAREKFFSAPEKYFDSFASPVLFLRSAGKDVPKMFPKYLTGPEHPVPVLDKKESEDPLESWDAYLSEDPFYDGAEPSNLEELDANGNRPPVRRRKALSRWPPYGLDYGTSGPRHRYSRDPIEKLEVILPPVRLFTRQDTRPDSDIDSQSPSESDSCGPRKSRRKRNQNETVLAHQAIEMVDVMRRACFWGREKGFAEERVTLSPIQPNNSFDSEPGSRDSDTDFQAGEWLAETLNLDPDTESNA</sequence>
<feature type="region of interest" description="Disordered" evidence="1">
    <location>
        <begin position="324"/>
        <end position="347"/>
    </location>
</feature>
<dbReference type="InterPro" id="IPR029058">
    <property type="entry name" value="AB_hydrolase_fold"/>
</dbReference>
<keyword evidence="3" id="KW-1185">Reference proteome</keyword>
<protein>
    <recommendedName>
        <fullName evidence="4">Alpha/beta hydrolase fold-3 domain-containing protein</fullName>
    </recommendedName>
</protein>
<evidence type="ECO:0000256" key="1">
    <source>
        <dbReference type="SAM" id="MobiDB-lite"/>
    </source>
</evidence>
<feature type="compositionally biased region" description="Polar residues" evidence="1">
    <location>
        <begin position="87"/>
        <end position="98"/>
    </location>
</feature>
<evidence type="ECO:0000313" key="2">
    <source>
        <dbReference type="EMBL" id="KAL2826107.1"/>
    </source>
</evidence>
<dbReference type="EMBL" id="JBFXLS010000032">
    <property type="protein sequence ID" value="KAL2826107.1"/>
    <property type="molecule type" value="Genomic_DNA"/>
</dbReference>
<reference evidence="2 3" key="1">
    <citation type="submission" date="2024-07" db="EMBL/GenBank/DDBJ databases">
        <title>Section-level genome sequencing and comparative genomics of Aspergillus sections Usti and Cavernicolus.</title>
        <authorList>
            <consortium name="Lawrence Berkeley National Laboratory"/>
            <person name="Nybo J.L."/>
            <person name="Vesth T.C."/>
            <person name="Theobald S."/>
            <person name="Frisvad J.C."/>
            <person name="Larsen T.O."/>
            <person name="Kjaerboelling I."/>
            <person name="Rothschild-Mancinelli K."/>
            <person name="Lyhne E.K."/>
            <person name="Kogle M.E."/>
            <person name="Barry K."/>
            <person name="Clum A."/>
            <person name="Na H."/>
            <person name="Ledsgaard L."/>
            <person name="Lin J."/>
            <person name="Lipzen A."/>
            <person name="Kuo A."/>
            <person name="Riley R."/>
            <person name="Mondo S."/>
            <person name="LaButti K."/>
            <person name="Haridas S."/>
            <person name="Pangalinan J."/>
            <person name="Salamov A.A."/>
            <person name="Simmons B.A."/>
            <person name="Magnuson J.K."/>
            <person name="Chen J."/>
            <person name="Drula E."/>
            <person name="Henrissat B."/>
            <person name="Wiebenga A."/>
            <person name="Lubbers R.J."/>
            <person name="Gomes A.C."/>
            <person name="Makela M.R."/>
            <person name="Stajich J."/>
            <person name="Grigoriev I.V."/>
            <person name="Mortensen U.H."/>
            <person name="De vries R.P."/>
            <person name="Baker S.E."/>
            <person name="Andersen M.R."/>
        </authorList>
    </citation>
    <scope>NUCLEOTIDE SEQUENCE [LARGE SCALE GENOMIC DNA]</scope>
    <source>
        <strain evidence="2 3">CBS 600.67</strain>
    </source>
</reference>
<dbReference type="Proteomes" id="UP001610335">
    <property type="component" value="Unassembled WGS sequence"/>
</dbReference>
<evidence type="ECO:0008006" key="4">
    <source>
        <dbReference type="Google" id="ProtNLM"/>
    </source>
</evidence>
<proteinExistence type="predicted"/>
<dbReference type="SUPFAM" id="SSF53474">
    <property type="entry name" value="alpha/beta-Hydrolases"/>
    <property type="match status" value="1"/>
</dbReference>
<feature type="region of interest" description="Disordered" evidence="1">
    <location>
        <begin position="384"/>
        <end position="421"/>
    </location>
</feature>
<accession>A0ABR4IGT5</accession>
<dbReference type="Gene3D" id="3.40.50.1820">
    <property type="entry name" value="alpha/beta hydrolase"/>
    <property type="match status" value="1"/>
</dbReference>
<gene>
    <name evidence="2" type="ORF">BDW59DRAFT_145496</name>
</gene>
<feature type="region of interest" description="Disordered" evidence="1">
    <location>
        <begin position="457"/>
        <end position="477"/>
    </location>
</feature>
<comment type="caution">
    <text evidence="2">The sequence shown here is derived from an EMBL/GenBank/DDBJ whole genome shotgun (WGS) entry which is preliminary data.</text>
</comment>
<name>A0ABR4IGT5_9EURO</name>
<evidence type="ECO:0000313" key="3">
    <source>
        <dbReference type="Proteomes" id="UP001610335"/>
    </source>
</evidence>
<feature type="region of interest" description="Disordered" evidence="1">
    <location>
        <begin position="85"/>
        <end position="104"/>
    </location>
</feature>
<organism evidence="2 3">
    <name type="scientific">Aspergillus cavernicola</name>
    <dbReference type="NCBI Taxonomy" id="176166"/>
    <lineage>
        <taxon>Eukaryota</taxon>
        <taxon>Fungi</taxon>
        <taxon>Dikarya</taxon>
        <taxon>Ascomycota</taxon>
        <taxon>Pezizomycotina</taxon>
        <taxon>Eurotiomycetes</taxon>
        <taxon>Eurotiomycetidae</taxon>
        <taxon>Eurotiales</taxon>
        <taxon>Aspergillaceae</taxon>
        <taxon>Aspergillus</taxon>
        <taxon>Aspergillus subgen. Nidulantes</taxon>
    </lineage>
</organism>